<dbReference type="PANTHER" id="PTHR21231:SF8">
    <property type="entry name" value="GPN-LOOP GTPASE 1"/>
    <property type="match status" value="1"/>
</dbReference>
<evidence type="ECO:0000256" key="4">
    <source>
        <dbReference type="ARBA" id="ARBA00023134"/>
    </source>
</evidence>
<keyword evidence="6" id="KW-0067">ATP-binding</keyword>
<protein>
    <recommendedName>
        <fullName evidence="5">GPN-loop GTPase</fullName>
        <ecNumber evidence="5">3.6.5.-</ecNumber>
    </recommendedName>
</protein>
<name>T0M9M0_9MICR</name>
<keyword evidence="5" id="KW-0963">Cytoplasm</keyword>
<comment type="subcellular location">
    <subcellularLocation>
        <location evidence="5">Cytoplasm</location>
    </subcellularLocation>
    <subcellularLocation>
        <location evidence="5">Nucleus</location>
    </subcellularLocation>
</comment>
<keyword evidence="4 5" id="KW-0342">GTP-binding</keyword>
<keyword evidence="2 5" id="KW-0547">Nucleotide-binding</keyword>
<dbReference type="GO" id="GO:0003924">
    <property type="term" value="F:GTPase activity"/>
    <property type="evidence" value="ECO:0007669"/>
    <property type="project" value="TreeGrafter"/>
</dbReference>
<dbReference type="EMBL" id="KE647331">
    <property type="protein sequence ID" value="EQB60096.1"/>
    <property type="molecule type" value="Genomic_DNA"/>
</dbReference>
<dbReference type="GO" id="GO:0005525">
    <property type="term" value="F:GTP binding"/>
    <property type="evidence" value="ECO:0007669"/>
    <property type="project" value="UniProtKB-KW"/>
</dbReference>
<dbReference type="Pfam" id="PF03029">
    <property type="entry name" value="ATP_bind_1"/>
    <property type="match status" value="1"/>
</dbReference>
<dbReference type="OrthoDB" id="5839at2759"/>
<accession>T0M9M0</accession>
<evidence type="ECO:0000256" key="5">
    <source>
        <dbReference type="RuleBase" id="RU365059"/>
    </source>
</evidence>
<evidence type="ECO:0000256" key="2">
    <source>
        <dbReference type="ARBA" id="ARBA00022741"/>
    </source>
</evidence>
<dbReference type="PANTHER" id="PTHR21231">
    <property type="entry name" value="XPA-BINDING PROTEIN 1-RELATED"/>
    <property type="match status" value="1"/>
</dbReference>
<comment type="function">
    <text evidence="5">Small GTPase required for proper nuclear import of RNA polymerase II (RNAPII). May act at an RNAP assembly step prior to nuclear import.</text>
</comment>
<dbReference type="InterPro" id="IPR027417">
    <property type="entry name" value="P-loop_NTPase"/>
</dbReference>
<dbReference type="InterPro" id="IPR004130">
    <property type="entry name" value="Gpn"/>
</dbReference>
<comment type="similarity">
    <text evidence="1 5">Belongs to the GPN-loop GTPase family.</text>
</comment>
<evidence type="ECO:0000256" key="3">
    <source>
        <dbReference type="ARBA" id="ARBA00022801"/>
    </source>
</evidence>
<dbReference type="VEuPathDB" id="MicrosporidiaDB:NAPIS_ORF02324"/>
<sequence>MGHSLFIFGPAGSGKTTFCTNLQSHSQIINRTFNFINLDPSSIQRYDYIIDIRDYISTTEIMEYEDLGPNGSLMQAFDLLYENIQELDFDNYEFLVFDCPGQIELFMHSVSFKNIVSFINSMFKSCILYFVDSQSVLDLGKFMGNLLCGYICMSRFELSMFFILSKVDLIGADVICEFLDNLESNSESNNLYKKIYEFAEIDFKLLDYENEESLDEILGMIDCSVQYYDDVDIKTRDF</sequence>
<keyword evidence="7" id="KW-1185">Reference proteome</keyword>
<evidence type="ECO:0000313" key="7">
    <source>
        <dbReference type="Proteomes" id="UP000053780"/>
    </source>
</evidence>
<dbReference type="GO" id="GO:0005524">
    <property type="term" value="F:ATP binding"/>
    <property type="evidence" value="ECO:0007669"/>
    <property type="project" value="UniProtKB-KW"/>
</dbReference>
<gene>
    <name evidence="6" type="ORF">NAPIS_ORF02324</name>
</gene>
<dbReference type="Proteomes" id="UP000053780">
    <property type="component" value="Unassembled WGS sequence"/>
</dbReference>
<comment type="subunit">
    <text evidence="5">Binds to RNA polymerase II.</text>
</comment>
<proteinExistence type="inferred from homology"/>
<evidence type="ECO:0000313" key="6">
    <source>
        <dbReference type="EMBL" id="EQB60096.1"/>
    </source>
</evidence>
<organism evidence="6 7">
    <name type="scientific">Vairimorpha apis BRL 01</name>
    <dbReference type="NCBI Taxonomy" id="1037528"/>
    <lineage>
        <taxon>Eukaryota</taxon>
        <taxon>Fungi</taxon>
        <taxon>Fungi incertae sedis</taxon>
        <taxon>Microsporidia</taxon>
        <taxon>Nosematidae</taxon>
        <taxon>Vairimorpha</taxon>
    </lineage>
</organism>
<evidence type="ECO:0000256" key="1">
    <source>
        <dbReference type="ARBA" id="ARBA00005290"/>
    </source>
</evidence>
<dbReference type="HOGENOM" id="CLU_037460_3_0_1"/>
<keyword evidence="3 5" id="KW-0378">Hydrolase</keyword>
<dbReference type="GO" id="GO:0005634">
    <property type="term" value="C:nucleus"/>
    <property type="evidence" value="ECO:0007669"/>
    <property type="project" value="UniProtKB-SubCell"/>
</dbReference>
<dbReference type="EC" id="3.6.5.-" evidence="5"/>
<dbReference type="GO" id="GO:0005737">
    <property type="term" value="C:cytoplasm"/>
    <property type="evidence" value="ECO:0007669"/>
    <property type="project" value="UniProtKB-SubCell"/>
</dbReference>
<dbReference type="SUPFAM" id="SSF52540">
    <property type="entry name" value="P-loop containing nucleoside triphosphate hydrolases"/>
    <property type="match status" value="1"/>
</dbReference>
<dbReference type="Gene3D" id="3.40.50.300">
    <property type="entry name" value="P-loop containing nucleotide triphosphate hydrolases"/>
    <property type="match status" value="1"/>
</dbReference>
<dbReference type="AlphaFoldDB" id="T0M9M0"/>
<reference evidence="6 7" key="1">
    <citation type="journal article" date="2013" name="BMC Genomics">
        <title>Genome sequencing and comparative genomics of honey bee microsporidia, Nosema apis reveal novel insights into host-parasite interactions.</title>
        <authorList>
            <person name="Chen Yp."/>
            <person name="Pettis J.S."/>
            <person name="Zhao Y."/>
            <person name="Liu X."/>
            <person name="Tallon L.J."/>
            <person name="Sadzewicz L.D."/>
            <person name="Li R."/>
            <person name="Zheng H."/>
            <person name="Huang S."/>
            <person name="Zhang X."/>
            <person name="Hamilton M.C."/>
            <person name="Pernal S.F."/>
            <person name="Melathopoulos A.P."/>
            <person name="Yan X."/>
            <person name="Evans J.D."/>
        </authorList>
    </citation>
    <scope>NUCLEOTIDE SEQUENCE [LARGE SCALE GENOMIC DNA]</scope>
    <source>
        <strain evidence="6 7">BRL 01</strain>
    </source>
</reference>